<dbReference type="GeneID" id="113062895"/>
<proteinExistence type="predicted"/>
<accession>A0A6P6LZ13</accession>
<dbReference type="Proteomes" id="UP000515129">
    <property type="component" value="Chromosome 45"/>
</dbReference>
<dbReference type="OrthoDB" id="8920846at2759"/>
<reference evidence="3" key="1">
    <citation type="submission" date="2025-08" db="UniProtKB">
        <authorList>
            <consortium name="RefSeq"/>
        </authorList>
    </citation>
    <scope>IDENTIFICATION</scope>
    <source>
        <strain evidence="3">Wakin</strain>
        <tissue evidence="3">Muscle</tissue>
    </source>
</reference>
<evidence type="ECO:0000313" key="2">
    <source>
        <dbReference type="Proteomes" id="UP000515129"/>
    </source>
</evidence>
<evidence type="ECO:0000256" key="1">
    <source>
        <dbReference type="SAM" id="MobiDB-lite"/>
    </source>
</evidence>
<feature type="compositionally biased region" description="Polar residues" evidence="1">
    <location>
        <begin position="56"/>
        <end position="78"/>
    </location>
</feature>
<name>A0A6P6LZ13_CARAU</name>
<feature type="compositionally biased region" description="Basic and acidic residues" evidence="1">
    <location>
        <begin position="137"/>
        <end position="146"/>
    </location>
</feature>
<evidence type="ECO:0000313" key="3">
    <source>
        <dbReference type="RefSeq" id="XP_026088741.1"/>
    </source>
</evidence>
<keyword evidence="2" id="KW-1185">Reference proteome</keyword>
<feature type="compositionally biased region" description="Basic and acidic residues" evidence="1">
    <location>
        <begin position="103"/>
        <end position="114"/>
    </location>
</feature>
<feature type="region of interest" description="Disordered" evidence="1">
    <location>
        <begin position="314"/>
        <end position="334"/>
    </location>
</feature>
<dbReference type="AlphaFoldDB" id="A0A6P6LZ13"/>
<gene>
    <name evidence="3" type="primary">LOC113062895</name>
</gene>
<sequence>MSTKETELSSSQEKVGLKRKLTGPPRLLLGKSKSMEKLEGRSQRRQRHAKSCDGTAENNYQDNDGNQSSLVTHHSPQKPSEEKESRSAAPEDTSGILVTLEQSESKDENMESKTKITRSTSKSSIKRTFSSLLRCGKMKESDRTENETLNPQKTKKNRNKAQHNKCNSMDENKLSANKEVPNGKSKTRAFFSVWPISKRSTTSKVNLHVGRGCREQDNSMVFHEITAPKGLTFKKIYQIFPRRKKASPIDQFECNASSASHTEVADQLNQSPAAALDISSVTKEENRKKEQDIKGKSVPETFSFSAEVSVNRDIDAGHSDVKETRPDQDVSFNEDEKQVLKSSVLDSEVPPLCCSGHNFDSEFAGTSSVGELLVLIEKPSKTCVKCRPVITIEHACSSEEENMNEAPYFDGLTMNGSWQHLRINNTLHPSEVKVSPELDHSRCNEPLLVQTAVSMVQAAIRGAVEQLTIEQQHNQISLDHA</sequence>
<feature type="compositionally biased region" description="Basic residues" evidence="1">
    <location>
        <begin position="153"/>
        <end position="163"/>
    </location>
</feature>
<organism evidence="2 3">
    <name type="scientific">Carassius auratus</name>
    <name type="common">Goldfish</name>
    <dbReference type="NCBI Taxonomy" id="7957"/>
    <lineage>
        <taxon>Eukaryota</taxon>
        <taxon>Metazoa</taxon>
        <taxon>Chordata</taxon>
        <taxon>Craniata</taxon>
        <taxon>Vertebrata</taxon>
        <taxon>Euteleostomi</taxon>
        <taxon>Actinopterygii</taxon>
        <taxon>Neopterygii</taxon>
        <taxon>Teleostei</taxon>
        <taxon>Ostariophysi</taxon>
        <taxon>Cypriniformes</taxon>
        <taxon>Cyprinidae</taxon>
        <taxon>Cyprininae</taxon>
        <taxon>Carassius</taxon>
    </lineage>
</organism>
<feature type="region of interest" description="Disordered" evidence="1">
    <location>
        <begin position="275"/>
        <end position="296"/>
    </location>
</feature>
<feature type="region of interest" description="Disordered" evidence="1">
    <location>
        <begin position="1"/>
        <end position="164"/>
    </location>
</feature>
<dbReference type="RefSeq" id="XP_026088741.1">
    <property type="nucleotide sequence ID" value="XM_026232956.1"/>
</dbReference>
<feature type="compositionally biased region" description="Basic and acidic residues" evidence="1">
    <location>
        <begin position="282"/>
        <end position="296"/>
    </location>
</feature>
<protein>
    <submittedName>
        <fullName evidence="3">Uncharacterized protein LOC113062895</fullName>
    </submittedName>
</protein>
<dbReference type="KEGG" id="caua:113062895"/>
<feature type="compositionally biased region" description="Basic and acidic residues" evidence="1">
    <location>
        <begin position="33"/>
        <end position="42"/>
    </location>
</feature>
<feature type="compositionally biased region" description="Low complexity" evidence="1">
    <location>
        <begin position="117"/>
        <end position="131"/>
    </location>
</feature>